<dbReference type="Proteomes" id="UP000696931">
    <property type="component" value="Unassembled WGS sequence"/>
</dbReference>
<dbReference type="InterPro" id="IPR058837">
    <property type="entry name" value="MamS_MamX_dom"/>
</dbReference>
<feature type="chain" id="PRO_5038126250" description="Magnetosome protein MamS/MamX domain-containing protein" evidence="1">
    <location>
        <begin position="23"/>
        <end position="151"/>
    </location>
</feature>
<keyword evidence="1" id="KW-0732">Signal</keyword>
<evidence type="ECO:0000259" key="2">
    <source>
        <dbReference type="Pfam" id="PF26390"/>
    </source>
</evidence>
<evidence type="ECO:0000256" key="1">
    <source>
        <dbReference type="SAM" id="SignalP"/>
    </source>
</evidence>
<sequence>MKSFRVALAALAVALTWAVATAAPTLPGLAGWERGSAYDRLYDVHYEVVAPSTVLKVETFTPREGMAPGVRAFVVTGPESLWVHLGPVLFLEAQDMKVAVGDRIVVTGAHVTVDGERLLIASHVEKAGITMHLRDDMGRPVWNNWRPRPNA</sequence>
<gene>
    <name evidence="3" type="ORF">HZA61_00910</name>
</gene>
<organism evidence="3 4">
    <name type="scientific">Eiseniibacteriota bacterium</name>
    <dbReference type="NCBI Taxonomy" id="2212470"/>
    <lineage>
        <taxon>Bacteria</taxon>
        <taxon>Candidatus Eiseniibacteriota</taxon>
    </lineage>
</organism>
<comment type="caution">
    <text evidence="3">The sequence shown here is derived from an EMBL/GenBank/DDBJ whole genome shotgun (WGS) entry which is preliminary data.</text>
</comment>
<dbReference type="EMBL" id="JACRIW010000008">
    <property type="protein sequence ID" value="MBI5168024.1"/>
    <property type="molecule type" value="Genomic_DNA"/>
</dbReference>
<name>A0A933SDL0_UNCEI</name>
<dbReference type="Pfam" id="PF26390">
    <property type="entry name" value="MamS_MamX"/>
    <property type="match status" value="1"/>
</dbReference>
<feature type="signal peptide" evidence="1">
    <location>
        <begin position="1"/>
        <end position="22"/>
    </location>
</feature>
<feature type="domain" description="Magnetosome protein MamS/MamX" evidence="2">
    <location>
        <begin position="53"/>
        <end position="130"/>
    </location>
</feature>
<reference evidence="3" key="1">
    <citation type="submission" date="2020-07" db="EMBL/GenBank/DDBJ databases">
        <title>Huge and variable diversity of episymbiotic CPR bacteria and DPANN archaea in groundwater ecosystems.</title>
        <authorList>
            <person name="He C.Y."/>
            <person name="Keren R."/>
            <person name="Whittaker M."/>
            <person name="Farag I.F."/>
            <person name="Doudna J."/>
            <person name="Cate J.H.D."/>
            <person name="Banfield J.F."/>
        </authorList>
    </citation>
    <scope>NUCLEOTIDE SEQUENCE</scope>
    <source>
        <strain evidence="3">NC_groundwater_1813_Pr3_B-0.1um_71_17</strain>
    </source>
</reference>
<dbReference type="AlphaFoldDB" id="A0A933SDL0"/>
<evidence type="ECO:0000313" key="3">
    <source>
        <dbReference type="EMBL" id="MBI5168024.1"/>
    </source>
</evidence>
<accession>A0A933SDL0</accession>
<proteinExistence type="predicted"/>
<evidence type="ECO:0000313" key="4">
    <source>
        <dbReference type="Proteomes" id="UP000696931"/>
    </source>
</evidence>
<protein>
    <recommendedName>
        <fullName evidence="2">Magnetosome protein MamS/MamX domain-containing protein</fullName>
    </recommendedName>
</protein>